<dbReference type="Gene3D" id="3.40.50.2300">
    <property type="match status" value="1"/>
</dbReference>
<gene>
    <name evidence="2" type="ORF">LZ012_14365</name>
</gene>
<dbReference type="Pfam" id="PF04392">
    <property type="entry name" value="ABC_sub_bind"/>
    <property type="match status" value="1"/>
</dbReference>
<sequence>MTLRFLRLLLTLLLVACTVQAEAGVTRIAVIFAEADDPSPASFTGMLGGMENTPGVEIIRLTLRDLEEPRLSQLLNNAQRGGPIRLAAAGGNIGPIAVFYPDIGEPYRSVFSKIIEGIEESAQAKVSSYAVGSNFNAQAVSGELKRQDVRVVIALGRNGLKAASALDKEFGVIAGGVVSVPDSEVRTGAILSLAPDPALLFARLKALSPKTQRVFVVFEPRQNAWLIKLAKDAARGQGIELVAQEAGDLKSALAIYQNIFATADAKRDALWLPQDSATVDDSLVLPLVLQESWSKGIPVFSSNVSHVKRGALFALYPNNVELGRNLATSALGMASGSPVARGVLPLRDVLTAFNTRTASHLGLTPSKAQQQGFDLLFPEQ</sequence>
<evidence type="ECO:0000313" key="2">
    <source>
        <dbReference type="EMBL" id="MCG2578176.1"/>
    </source>
</evidence>
<accession>A0ABS9K4R9</accession>
<dbReference type="RefSeq" id="WP_275711505.1">
    <property type="nucleotide sequence ID" value="NZ_JAKLTN010000002.1"/>
</dbReference>
<dbReference type="PANTHER" id="PTHR35271">
    <property type="entry name" value="ABC TRANSPORTER, SUBSTRATE-BINDING LIPOPROTEIN-RELATED"/>
    <property type="match status" value="1"/>
</dbReference>
<keyword evidence="3" id="KW-1185">Reference proteome</keyword>
<dbReference type="Proteomes" id="UP001165384">
    <property type="component" value="Unassembled WGS sequence"/>
</dbReference>
<dbReference type="PANTHER" id="PTHR35271:SF1">
    <property type="entry name" value="ABC TRANSPORTER, SUBSTRATE-BINDING LIPOPROTEIN"/>
    <property type="match status" value="1"/>
</dbReference>
<evidence type="ECO:0000256" key="1">
    <source>
        <dbReference type="SAM" id="SignalP"/>
    </source>
</evidence>
<proteinExistence type="predicted"/>
<reference evidence="2" key="1">
    <citation type="submission" date="2022-01" db="EMBL/GenBank/DDBJ databases">
        <authorList>
            <person name="Jo J.-H."/>
            <person name="Im W.-T."/>
        </authorList>
    </citation>
    <scope>NUCLEOTIDE SEQUENCE</scope>
    <source>
        <strain evidence="2">XY25</strain>
    </source>
</reference>
<evidence type="ECO:0000313" key="3">
    <source>
        <dbReference type="Proteomes" id="UP001165384"/>
    </source>
</evidence>
<organism evidence="2 3">
    <name type="scientific">Dechloromonas hankyongensis</name>
    <dbReference type="NCBI Taxonomy" id="2908002"/>
    <lineage>
        <taxon>Bacteria</taxon>
        <taxon>Pseudomonadati</taxon>
        <taxon>Pseudomonadota</taxon>
        <taxon>Betaproteobacteria</taxon>
        <taxon>Rhodocyclales</taxon>
        <taxon>Azonexaceae</taxon>
        <taxon>Dechloromonas</taxon>
    </lineage>
</organism>
<evidence type="ECO:0008006" key="4">
    <source>
        <dbReference type="Google" id="ProtNLM"/>
    </source>
</evidence>
<feature type="signal peptide" evidence="1">
    <location>
        <begin position="1"/>
        <end position="21"/>
    </location>
</feature>
<dbReference type="EMBL" id="JAKLTN010000002">
    <property type="protein sequence ID" value="MCG2578176.1"/>
    <property type="molecule type" value="Genomic_DNA"/>
</dbReference>
<keyword evidence="1" id="KW-0732">Signal</keyword>
<feature type="chain" id="PRO_5045483569" description="ABC transporter substrate-binding protein" evidence="1">
    <location>
        <begin position="22"/>
        <end position="380"/>
    </location>
</feature>
<name>A0ABS9K4R9_9RHOO</name>
<dbReference type="InterPro" id="IPR007487">
    <property type="entry name" value="ABC_transpt-TYRBP-like"/>
</dbReference>
<comment type="caution">
    <text evidence="2">The sequence shown here is derived from an EMBL/GenBank/DDBJ whole genome shotgun (WGS) entry which is preliminary data.</text>
</comment>
<protein>
    <recommendedName>
        <fullName evidence="4">ABC transporter substrate-binding protein</fullName>
    </recommendedName>
</protein>